<protein>
    <recommendedName>
        <fullName evidence="4">DUF4352 domain-containing protein</fullName>
    </recommendedName>
</protein>
<keyword evidence="6" id="KW-1185">Reference proteome</keyword>
<dbReference type="Pfam" id="PF11611">
    <property type="entry name" value="DUF4352"/>
    <property type="match status" value="1"/>
</dbReference>
<evidence type="ECO:0000256" key="3">
    <source>
        <dbReference type="SAM" id="Phobius"/>
    </source>
</evidence>
<evidence type="ECO:0000313" key="6">
    <source>
        <dbReference type="Proteomes" id="UP000195105"/>
    </source>
</evidence>
<keyword evidence="3" id="KW-0812">Transmembrane</keyword>
<feature type="transmembrane region" description="Helical" evidence="3">
    <location>
        <begin position="31"/>
        <end position="49"/>
    </location>
</feature>
<evidence type="ECO:0000256" key="2">
    <source>
        <dbReference type="SAM" id="MobiDB-lite"/>
    </source>
</evidence>
<evidence type="ECO:0000313" key="5">
    <source>
        <dbReference type="EMBL" id="OUC98112.1"/>
    </source>
</evidence>
<gene>
    <name evidence="5" type="ORF">CA983_29600</name>
</gene>
<feature type="region of interest" description="Disordered" evidence="2">
    <location>
        <begin position="1"/>
        <end position="22"/>
    </location>
</feature>
<name>A0A243RSX9_9ACTN</name>
<evidence type="ECO:0000256" key="1">
    <source>
        <dbReference type="ARBA" id="ARBA00022729"/>
    </source>
</evidence>
<sequence>MTDKNAPEGYPPPGSPEPPRRRHSWIRRHKILTALIAIIGLIVVISIASTGGGGNGGQPAATRGDTTPTAPREEDRQETPSEDVAAGIGDPARDGKFEFTVTRIQPGVQRIGGEFGKEAQGQFVLVHVTVSNVGDESQLFDGGAQKLFDKEGREFSADTEAAIYLDESKSFLNEINPGNTVKGIVVFDIPKEVTPVKLQLHDSIFSSGVTVNLNRS</sequence>
<reference evidence="5 6" key="1">
    <citation type="submission" date="2017-05" db="EMBL/GenBank/DDBJ databases">
        <title>Biotechnological potential of actinobacteria isolated from South African environments.</title>
        <authorList>
            <person name="Le Roes-Hill M."/>
            <person name="Prins A."/>
            <person name="Durrell K.A."/>
        </authorList>
    </citation>
    <scope>NUCLEOTIDE SEQUENCE [LARGE SCALE GENOMIC DNA]</scope>
    <source>
        <strain evidence="5 6">HMC13</strain>
    </source>
</reference>
<dbReference type="Gene3D" id="2.60.40.1240">
    <property type="match status" value="1"/>
</dbReference>
<dbReference type="RefSeq" id="WP_086603903.1">
    <property type="nucleotide sequence ID" value="NZ_NGFN01000234.1"/>
</dbReference>
<dbReference type="AlphaFoldDB" id="A0A243RSX9"/>
<comment type="caution">
    <text evidence="5">The sequence shown here is derived from an EMBL/GenBank/DDBJ whole genome shotgun (WGS) entry which is preliminary data.</text>
</comment>
<keyword evidence="3" id="KW-1133">Transmembrane helix</keyword>
<dbReference type="Proteomes" id="UP000195105">
    <property type="component" value="Unassembled WGS sequence"/>
</dbReference>
<feature type="domain" description="DUF4352" evidence="4">
    <location>
        <begin position="87"/>
        <end position="208"/>
    </location>
</feature>
<accession>A0A243RSX9</accession>
<keyword evidence="3" id="KW-0472">Membrane</keyword>
<organism evidence="5 6">
    <name type="scientific">Streptomyces swartbergensis</name>
    <dbReference type="NCBI Taxonomy" id="487165"/>
    <lineage>
        <taxon>Bacteria</taxon>
        <taxon>Bacillati</taxon>
        <taxon>Actinomycetota</taxon>
        <taxon>Actinomycetes</taxon>
        <taxon>Kitasatosporales</taxon>
        <taxon>Streptomycetaceae</taxon>
        <taxon>Streptomyces</taxon>
    </lineage>
</organism>
<dbReference type="InterPro" id="IPR029050">
    <property type="entry name" value="Immunoprotect_excell_Ig-like"/>
</dbReference>
<keyword evidence="1" id="KW-0732">Signal</keyword>
<proteinExistence type="predicted"/>
<feature type="region of interest" description="Disordered" evidence="2">
    <location>
        <begin position="51"/>
        <end position="93"/>
    </location>
</feature>
<dbReference type="InterPro" id="IPR029051">
    <property type="entry name" value="DUF4352"/>
</dbReference>
<evidence type="ECO:0000259" key="4">
    <source>
        <dbReference type="Pfam" id="PF11611"/>
    </source>
</evidence>
<dbReference type="EMBL" id="NGFN01000234">
    <property type="protein sequence ID" value="OUC98112.1"/>
    <property type="molecule type" value="Genomic_DNA"/>
</dbReference>